<evidence type="ECO:0000313" key="2">
    <source>
        <dbReference type="EMBL" id="CAH2086502.1"/>
    </source>
</evidence>
<feature type="transmembrane region" description="Helical" evidence="1">
    <location>
        <begin position="71"/>
        <end position="91"/>
    </location>
</feature>
<evidence type="ECO:0000313" key="3">
    <source>
        <dbReference type="Proteomes" id="UP001153954"/>
    </source>
</evidence>
<dbReference type="Proteomes" id="UP001153954">
    <property type="component" value="Unassembled WGS sequence"/>
</dbReference>
<sequence>MIATIKSFFKWKPTKSIESKNKNSSLLLVFFINILEDVLFWKKIWLTLLFILFFNILFISCAYRQLNVLQFIFGFSVIIISIDAVEAWLRYKHRTSCLKRLVYHENQHIKLVTYKIQTWVERTWTGFIYLRDRNHTKAFLLLQIILTIMMLIGRYTSGYTLIYSICTVIFFMHKLLPHLVNILKIVKQDAESDFELEGLIPDENDVNLALLSIEQDQKHIKDEKQSLDYWKPEDLPFEEASDSSDNSSSLATNLSIEKMQILSNEVEATDSSEDEYIPQVQPSEQIQTTLEVQPVGTWSNTAFNALSSFGGAVANMVYSSQDNKKKKRVISVDSSDGFEIIDKDELQ</sequence>
<organism evidence="2 3">
    <name type="scientific">Euphydryas editha</name>
    <name type="common">Edith's checkerspot</name>
    <dbReference type="NCBI Taxonomy" id="104508"/>
    <lineage>
        <taxon>Eukaryota</taxon>
        <taxon>Metazoa</taxon>
        <taxon>Ecdysozoa</taxon>
        <taxon>Arthropoda</taxon>
        <taxon>Hexapoda</taxon>
        <taxon>Insecta</taxon>
        <taxon>Pterygota</taxon>
        <taxon>Neoptera</taxon>
        <taxon>Endopterygota</taxon>
        <taxon>Lepidoptera</taxon>
        <taxon>Glossata</taxon>
        <taxon>Ditrysia</taxon>
        <taxon>Papilionoidea</taxon>
        <taxon>Nymphalidae</taxon>
        <taxon>Nymphalinae</taxon>
        <taxon>Euphydryas</taxon>
    </lineage>
</organism>
<feature type="transmembrane region" description="Helical" evidence="1">
    <location>
        <begin position="44"/>
        <end position="65"/>
    </location>
</feature>
<feature type="transmembrane region" description="Helical" evidence="1">
    <location>
        <begin position="161"/>
        <end position="180"/>
    </location>
</feature>
<keyword evidence="1" id="KW-0812">Transmembrane</keyword>
<comment type="caution">
    <text evidence="2">The sequence shown here is derived from an EMBL/GenBank/DDBJ whole genome shotgun (WGS) entry which is preliminary data.</text>
</comment>
<evidence type="ECO:0008006" key="4">
    <source>
        <dbReference type="Google" id="ProtNLM"/>
    </source>
</evidence>
<dbReference type="EMBL" id="CAKOGL010000005">
    <property type="protein sequence ID" value="CAH2086502.1"/>
    <property type="molecule type" value="Genomic_DNA"/>
</dbReference>
<feature type="transmembrane region" description="Helical" evidence="1">
    <location>
        <begin position="138"/>
        <end position="155"/>
    </location>
</feature>
<gene>
    <name evidence="2" type="ORF">EEDITHA_LOCUS2875</name>
</gene>
<reference evidence="2" key="1">
    <citation type="submission" date="2022-03" db="EMBL/GenBank/DDBJ databases">
        <authorList>
            <person name="Tunstrom K."/>
        </authorList>
    </citation>
    <scope>NUCLEOTIDE SEQUENCE</scope>
</reference>
<keyword evidence="1" id="KW-0472">Membrane</keyword>
<accession>A0AAU9TK37</accession>
<protein>
    <recommendedName>
        <fullName evidence="4">Reticulon-like protein</fullName>
    </recommendedName>
</protein>
<name>A0AAU9TK37_EUPED</name>
<proteinExistence type="predicted"/>
<dbReference type="AlphaFoldDB" id="A0AAU9TK37"/>
<keyword evidence="3" id="KW-1185">Reference proteome</keyword>
<evidence type="ECO:0000256" key="1">
    <source>
        <dbReference type="SAM" id="Phobius"/>
    </source>
</evidence>
<keyword evidence="1" id="KW-1133">Transmembrane helix</keyword>